<dbReference type="Proteomes" id="UP000743899">
    <property type="component" value="Unassembled WGS sequence"/>
</dbReference>
<feature type="transmembrane region" description="Helical" evidence="1">
    <location>
        <begin position="112"/>
        <end position="133"/>
    </location>
</feature>
<feature type="transmembrane region" description="Helical" evidence="1">
    <location>
        <begin position="9"/>
        <end position="27"/>
    </location>
</feature>
<feature type="transmembrane region" description="Helical" evidence="1">
    <location>
        <begin position="33"/>
        <end position="51"/>
    </location>
</feature>
<name>A0ABW9ZZZ4_9BACI</name>
<proteinExistence type="predicted"/>
<evidence type="ECO:0000256" key="1">
    <source>
        <dbReference type="SAM" id="Phobius"/>
    </source>
</evidence>
<dbReference type="PANTHER" id="PTHR41309">
    <property type="entry name" value="MEMBRANE PROTEIN-RELATED"/>
    <property type="match status" value="1"/>
</dbReference>
<dbReference type="RefSeq" id="WP_161919560.1">
    <property type="nucleotide sequence ID" value="NZ_JAACYS010000007.1"/>
</dbReference>
<gene>
    <name evidence="2" type="ORF">GW534_02905</name>
</gene>
<organism evidence="2 3">
    <name type="scientific">Pallidibacillus pasinlerensis</name>
    <dbReference type="NCBI Taxonomy" id="2703818"/>
    <lineage>
        <taxon>Bacteria</taxon>
        <taxon>Bacillati</taxon>
        <taxon>Bacillota</taxon>
        <taxon>Bacilli</taxon>
        <taxon>Bacillales</taxon>
        <taxon>Bacillaceae</taxon>
        <taxon>Pallidibacillus</taxon>
    </lineage>
</organism>
<dbReference type="Pfam" id="PF13346">
    <property type="entry name" value="ABC2_membrane_5"/>
    <property type="match status" value="1"/>
</dbReference>
<accession>A0ABW9ZZZ4</accession>
<keyword evidence="1" id="KW-0812">Transmembrane</keyword>
<keyword evidence="3" id="KW-1185">Reference proteome</keyword>
<evidence type="ECO:0000313" key="3">
    <source>
        <dbReference type="Proteomes" id="UP000743899"/>
    </source>
</evidence>
<dbReference type="EMBL" id="JAACYS010000007">
    <property type="protein sequence ID" value="NCU16723.1"/>
    <property type="molecule type" value="Genomic_DNA"/>
</dbReference>
<keyword evidence="1" id="KW-1133">Transmembrane helix</keyword>
<feature type="transmembrane region" description="Helical" evidence="1">
    <location>
        <begin position="140"/>
        <end position="162"/>
    </location>
</feature>
<dbReference type="PANTHER" id="PTHR41309:SF2">
    <property type="entry name" value="MEMBRANE PROTEIN"/>
    <property type="match status" value="1"/>
</dbReference>
<feature type="transmembrane region" description="Helical" evidence="1">
    <location>
        <begin position="72"/>
        <end position="92"/>
    </location>
</feature>
<dbReference type="InterPro" id="IPR025699">
    <property type="entry name" value="ABC2_memb-like"/>
</dbReference>
<reference evidence="2 3" key="1">
    <citation type="submission" date="2020-01" db="EMBL/GenBank/DDBJ databases">
        <title>A novel Bacillus sp. from Pasinler.</title>
        <authorList>
            <person name="Adiguzel A."/>
            <person name="Ay H."/>
            <person name="Baltaci M.O."/>
        </authorList>
    </citation>
    <scope>NUCLEOTIDE SEQUENCE [LARGE SCALE GENOMIC DNA]</scope>
    <source>
        <strain evidence="2 3">P1</strain>
    </source>
</reference>
<evidence type="ECO:0000313" key="2">
    <source>
        <dbReference type="EMBL" id="NCU16723.1"/>
    </source>
</evidence>
<comment type="caution">
    <text evidence="2">The sequence shown here is derived from an EMBL/GenBank/DDBJ whole genome shotgun (WGS) entry which is preliminary data.</text>
</comment>
<sequence length="171" mass="20086">MKALLKREILLNQSFLWVVLLMLPFSYVINVGGVPVVVGVMVGFISGLFYYDEKSSMDKFVVSLPFTRKEVINAKYVFAILFMFFIFVYVLFVDKAAHYFLDYLHHEPFTISSWFMFYLISLIVMAFLFPFYIKFSFMFAFIFQIFAMMLGPVALSAFVYWLTKKQVFGII</sequence>
<keyword evidence="1" id="KW-0472">Membrane</keyword>
<protein>
    <submittedName>
        <fullName evidence="2">ABC-2 transporter permease</fullName>
    </submittedName>
</protein>